<gene>
    <name evidence="1" type="ORF">E5676_scaffold275G00240</name>
</gene>
<evidence type="ECO:0000313" key="1">
    <source>
        <dbReference type="EMBL" id="TYK21538.1"/>
    </source>
</evidence>
<dbReference type="PANTHER" id="PTHR31762">
    <property type="entry name" value="FAS-BINDING FACTOR-LIKE PROTEIN"/>
    <property type="match status" value="1"/>
</dbReference>
<dbReference type="GO" id="GO:0000911">
    <property type="term" value="P:cytokinesis by cell plate formation"/>
    <property type="evidence" value="ECO:0007669"/>
    <property type="project" value="InterPro"/>
</dbReference>
<dbReference type="Proteomes" id="UP000321947">
    <property type="component" value="Unassembled WGS sequence"/>
</dbReference>
<dbReference type="PANTHER" id="PTHR31762:SF11">
    <property type="entry name" value="MYOSIN"/>
    <property type="match status" value="1"/>
</dbReference>
<accession>A0A5D3DDE0</accession>
<dbReference type="EMBL" id="SSTD01005565">
    <property type="protein sequence ID" value="TYK21538.1"/>
    <property type="molecule type" value="Genomic_DNA"/>
</dbReference>
<proteinExistence type="predicted"/>
<comment type="caution">
    <text evidence="1">The sequence shown here is derived from an EMBL/GenBank/DDBJ whole genome shotgun (WGS) entry which is preliminary data.</text>
</comment>
<evidence type="ECO:0000313" key="2">
    <source>
        <dbReference type="Proteomes" id="UP000321947"/>
    </source>
</evidence>
<protein>
    <submittedName>
        <fullName evidence="1">Coiled-coil domain-containing protein SCD2</fullName>
    </submittedName>
</protein>
<dbReference type="InterPro" id="IPR040321">
    <property type="entry name" value="SCD2-like"/>
</dbReference>
<organism evidence="1 2">
    <name type="scientific">Cucumis melo var. makuwa</name>
    <name type="common">Oriental melon</name>
    <dbReference type="NCBI Taxonomy" id="1194695"/>
    <lineage>
        <taxon>Eukaryota</taxon>
        <taxon>Viridiplantae</taxon>
        <taxon>Streptophyta</taxon>
        <taxon>Embryophyta</taxon>
        <taxon>Tracheophyta</taxon>
        <taxon>Spermatophyta</taxon>
        <taxon>Magnoliopsida</taxon>
        <taxon>eudicotyledons</taxon>
        <taxon>Gunneridae</taxon>
        <taxon>Pentapetalae</taxon>
        <taxon>rosids</taxon>
        <taxon>fabids</taxon>
        <taxon>Cucurbitales</taxon>
        <taxon>Cucurbitaceae</taxon>
        <taxon>Benincaseae</taxon>
        <taxon>Cucumis</taxon>
    </lineage>
</organism>
<sequence length="131" mass="15014">MNYCRTSASYTTAFEIVISAGQKAKRKFSQKDLDPGSRNNLVPDISHLTGEGKIENMLSVEMGLKELAFLKVEEAIVLAFAQLRHPISLRPRDLRKDYAMKDLSMEKVGDWFDPAAQSEFRIRYCQKHVEF</sequence>
<dbReference type="AlphaFoldDB" id="A0A5D3DDE0"/>
<reference evidence="1 2" key="1">
    <citation type="submission" date="2019-08" db="EMBL/GenBank/DDBJ databases">
        <title>Draft genome sequences of two oriental melons (Cucumis melo L. var makuwa).</title>
        <authorList>
            <person name="Kwon S.-Y."/>
        </authorList>
    </citation>
    <scope>NUCLEOTIDE SEQUENCE [LARGE SCALE GENOMIC DNA]</scope>
    <source>
        <strain evidence="2">cv. Chang Bougi</strain>
        <tissue evidence="1">Leaf</tissue>
    </source>
</reference>
<name>A0A5D3DDE0_CUCMM</name>